<sequence length="460" mass="50779">MPKLKFTEKLGQGIGSMSVNLIFNVVSTYLLFFYTNVYGLKPADAALMFLLVRIIDAVASPVYGTWVDKRTTKFGKYRGYLLYLAIPYAVLSVLCFYSIGGAYTFKLVYAYTTYVGLSLLNTFLSPLGAMPAAMTRDNDEIAQLNAYSMFCSNVGGMLISFGVPFLVTGFSGAYTGQASQKGWFLTMGIFAIMGLIGLLFAFTMIHEHYHMSAQATDDVSFKDIFVQMKVNKPFAILLAYLILAFIFMSIVNSSGSYYVTYNMGRPDLLKYFNLLGSLPSFILVPLFPWFKRHMGRKGLMLGFSGVLMLGLLIMYFGNAHSVGLVMTGKLLASIGMIVTTGYMWAFETEVVNYGDWKLGKRENAIISSVCSFAVALGLALGGVVPGYFLKFIGFNASLKMQTASTLHGILTMQSLLPLIFIIAGMILFIFYPITDSSMDKMSAEIDARNKKAEQEQAAED</sequence>
<dbReference type="Pfam" id="PF13347">
    <property type="entry name" value="MFS_2"/>
    <property type="match status" value="1"/>
</dbReference>
<feature type="transmembrane region" description="Helical" evidence="2">
    <location>
        <begin position="323"/>
        <end position="345"/>
    </location>
</feature>
<comment type="caution">
    <text evidence="3">The sequence shown here is derived from an EMBL/GenBank/DDBJ whole genome shotgun (WGS) entry which is preliminary data.</text>
</comment>
<feature type="transmembrane region" description="Helical" evidence="2">
    <location>
        <begin position="271"/>
        <end position="290"/>
    </location>
</feature>
<dbReference type="Proteomes" id="UP001597189">
    <property type="component" value="Unassembled WGS sequence"/>
</dbReference>
<dbReference type="InterPro" id="IPR001927">
    <property type="entry name" value="Na/Gal_symport"/>
</dbReference>
<dbReference type="RefSeq" id="WP_203646631.1">
    <property type="nucleotide sequence ID" value="NZ_BOLN01000010.1"/>
</dbReference>
<evidence type="ECO:0000256" key="1">
    <source>
        <dbReference type="ARBA" id="ARBA00022597"/>
    </source>
</evidence>
<feature type="transmembrane region" description="Helical" evidence="2">
    <location>
        <begin position="79"/>
        <end position="99"/>
    </location>
</feature>
<feature type="transmembrane region" description="Helical" evidence="2">
    <location>
        <begin position="146"/>
        <end position="170"/>
    </location>
</feature>
<keyword evidence="2" id="KW-0472">Membrane</keyword>
<gene>
    <name evidence="3" type="ORF">ACFQ44_12260</name>
</gene>
<dbReference type="PANTHER" id="PTHR11328">
    <property type="entry name" value="MAJOR FACILITATOR SUPERFAMILY DOMAIN-CONTAINING PROTEIN"/>
    <property type="match status" value="1"/>
</dbReference>
<protein>
    <submittedName>
        <fullName evidence="3">Glycoside-pentoside-hexuronide (GPH):cation symporter</fullName>
    </submittedName>
</protein>
<evidence type="ECO:0000313" key="3">
    <source>
        <dbReference type="EMBL" id="MFD1456432.1"/>
    </source>
</evidence>
<feature type="transmembrane region" description="Helical" evidence="2">
    <location>
        <begin position="234"/>
        <end position="251"/>
    </location>
</feature>
<organism evidence="3 4">
    <name type="scientific">Levilactobacillus lanxiensis</name>
    <dbReference type="NCBI Taxonomy" id="2799568"/>
    <lineage>
        <taxon>Bacteria</taxon>
        <taxon>Bacillati</taxon>
        <taxon>Bacillota</taxon>
        <taxon>Bacilli</taxon>
        <taxon>Lactobacillales</taxon>
        <taxon>Lactobacillaceae</taxon>
        <taxon>Levilactobacillus</taxon>
    </lineage>
</organism>
<dbReference type="Gene3D" id="1.20.1250.20">
    <property type="entry name" value="MFS general substrate transporter like domains"/>
    <property type="match status" value="1"/>
</dbReference>
<proteinExistence type="predicted"/>
<keyword evidence="1" id="KW-0813">Transport</keyword>
<reference evidence="4" key="1">
    <citation type="journal article" date="2019" name="Int. J. Syst. Evol. Microbiol.">
        <title>The Global Catalogue of Microorganisms (GCM) 10K type strain sequencing project: providing services to taxonomists for standard genome sequencing and annotation.</title>
        <authorList>
            <consortium name="The Broad Institute Genomics Platform"/>
            <consortium name="The Broad Institute Genome Sequencing Center for Infectious Disease"/>
            <person name="Wu L."/>
            <person name="Ma J."/>
        </authorList>
    </citation>
    <scope>NUCLEOTIDE SEQUENCE [LARGE SCALE GENOMIC DNA]</scope>
    <source>
        <strain evidence="4">CCM 8979</strain>
    </source>
</reference>
<feature type="transmembrane region" description="Helical" evidence="2">
    <location>
        <begin position="409"/>
        <end position="431"/>
    </location>
</feature>
<feature type="transmembrane region" description="Helical" evidence="2">
    <location>
        <begin position="299"/>
        <end position="317"/>
    </location>
</feature>
<keyword evidence="1" id="KW-0762">Sugar transport</keyword>
<dbReference type="PANTHER" id="PTHR11328:SF24">
    <property type="entry name" value="MAJOR FACILITATOR SUPERFAMILY (MFS) PROFILE DOMAIN-CONTAINING PROTEIN"/>
    <property type="match status" value="1"/>
</dbReference>
<dbReference type="SUPFAM" id="SSF103473">
    <property type="entry name" value="MFS general substrate transporter"/>
    <property type="match status" value="1"/>
</dbReference>
<feature type="transmembrane region" description="Helical" evidence="2">
    <location>
        <begin position="182"/>
        <end position="202"/>
    </location>
</feature>
<evidence type="ECO:0000313" key="4">
    <source>
        <dbReference type="Proteomes" id="UP001597189"/>
    </source>
</evidence>
<feature type="transmembrane region" description="Helical" evidence="2">
    <location>
        <begin position="21"/>
        <end position="40"/>
    </location>
</feature>
<dbReference type="EMBL" id="JBHTOD010000010">
    <property type="protein sequence ID" value="MFD1456432.1"/>
    <property type="molecule type" value="Genomic_DNA"/>
</dbReference>
<dbReference type="CDD" id="cd17332">
    <property type="entry name" value="MFS_MelB_like"/>
    <property type="match status" value="1"/>
</dbReference>
<feature type="transmembrane region" description="Helical" evidence="2">
    <location>
        <begin position="365"/>
        <end position="389"/>
    </location>
</feature>
<name>A0ABW4D989_9LACO</name>
<keyword evidence="2" id="KW-1133">Transmembrane helix</keyword>
<dbReference type="InterPro" id="IPR039672">
    <property type="entry name" value="MFS_2"/>
</dbReference>
<dbReference type="InterPro" id="IPR036259">
    <property type="entry name" value="MFS_trans_sf"/>
</dbReference>
<keyword evidence="2" id="KW-0812">Transmembrane</keyword>
<feature type="transmembrane region" description="Helical" evidence="2">
    <location>
        <begin position="46"/>
        <end position="67"/>
    </location>
</feature>
<feature type="transmembrane region" description="Helical" evidence="2">
    <location>
        <begin position="111"/>
        <end position="134"/>
    </location>
</feature>
<keyword evidence="4" id="KW-1185">Reference proteome</keyword>
<accession>A0ABW4D989</accession>
<evidence type="ECO:0000256" key="2">
    <source>
        <dbReference type="SAM" id="Phobius"/>
    </source>
</evidence>
<dbReference type="NCBIfam" id="TIGR00792">
    <property type="entry name" value="gph"/>
    <property type="match status" value="1"/>
</dbReference>